<dbReference type="EMBL" id="AEDD01000007">
    <property type="protein sequence ID" value="EFM10429.1"/>
    <property type="molecule type" value="Genomic_DNA"/>
</dbReference>
<evidence type="ECO:0000313" key="2">
    <source>
        <dbReference type="EMBL" id="EFM10429.1"/>
    </source>
</evidence>
<protein>
    <submittedName>
        <fullName evidence="2">Extracellular solute-binding protein family 1</fullName>
    </submittedName>
</protein>
<dbReference type="STRING" id="717606.PaecuDRAFT_2865"/>
<dbReference type="InterPro" id="IPR050490">
    <property type="entry name" value="Bact_solute-bd_prot1"/>
</dbReference>
<dbReference type="Gene3D" id="3.40.190.10">
    <property type="entry name" value="Periplasmic binding protein-like II"/>
    <property type="match status" value="1"/>
</dbReference>
<reference evidence="2 3" key="1">
    <citation type="submission" date="2010-07" db="EMBL/GenBank/DDBJ databases">
        <title>The draft genome of Paenibacillus curdlanolyticus YK9.</title>
        <authorList>
            <consortium name="US DOE Joint Genome Institute (JGI-PGF)"/>
            <person name="Lucas S."/>
            <person name="Copeland A."/>
            <person name="Lapidus A."/>
            <person name="Cheng J.-F."/>
            <person name="Bruce D."/>
            <person name="Goodwin L."/>
            <person name="Pitluck S."/>
            <person name="Land M.L."/>
            <person name="Hauser L."/>
            <person name="Chang Y.-J."/>
            <person name="Jeffries C."/>
            <person name="Anderson I.J."/>
            <person name="Johnson E."/>
            <person name="Loganathan U."/>
            <person name="Mulhopadhyay B."/>
            <person name="Kyrpides N."/>
            <person name="Woyke T.J."/>
        </authorList>
    </citation>
    <scope>NUCLEOTIDE SEQUENCE [LARGE SCALE GENOMIC DNA]</scope>
    <source>
        <strain evidence="2 3">YK9</strain>
    </source>
</reference>
<dbReference type="PANTHER" id="PTHR43649:SF12">
    <property type="entry name" value="DIACETYLCHITOBIOSE BINDING PROTEIN DASA"/>
    <property type="match status" value="1"/>
</dbReference>
<gene>
    <name evidence="2" type="ORF">PaecuDRAFT_2865</name>
</gene>
<keyword evidence="3" id="KW-1185">Reference proteome</keyword>
<proteinExistence type="predicted"/>
<accession>E0IAM5</accession>
<feature type="signal peptide" evidence="1">
    <location>
        <begin position="1"/>
        <end position="22"/>
    </location>
</feature>
<dbReference type="PANTHER" id="PTHR43649">
    <property type="entry name" value="ARABINOSE-BINDING PROTEIN-RELATED"/>
    <property type="match status" value="1"/>
</dbReference>
<feature type="chain" id="PRO_5039535867" evidence="1">
    <location>
        <begin position="23"/>
        <end position="417"/>
    </location>
</feature>
<dbReference type="AlphaFoldDB" id="E0IAM5"/>
<keyword evidence="1" id="KW-0732">Signal</keyword>
<dbReference type="SUPFAM" id="SSF53850">
    <property type="entry name" value="Periplasmic binding protein-like II"/>
    <property type="match status" value="1"/>
</dbReference>
<dbReference type="eggNOG" id="COG1653">
    <property type="taxonomic scope" value="Bacteria"/>
</dbReference>
<dbReference type="PROSITE" id="PS51257">
    <property type="entry name" value="PROKAR_LIPOPROTEIN"/>
    <property type="match status" value="1"/>
</dbReference>
<name>E0IAM5_9BACL</name>
<dbReference type="Pfam" id="PF13416">
    <property type="entry name" value="SBP_bac_8"/>
    <property type="match status" value="1"/>
</dbReference>
<dbReference type="Proteomes" id="UP000005387">
    <property type="component" value="Unassembled WGS sequence"/>
</dbReference>
<evidence type="ECO:0000313" key="3">
    <source>
        <dbReference type="Proteomes" id="UP000005387"/>
    </source>
</evidence>
<evidence type="ECO:0000256" key="1">
    <source>
        <dbReference type="SAM" id="SignalP"/>
    </source>
</evidence>
<organism evidence="2 3">
    <name type="scientific">Paenibacillus curdlanolyticus YK9</name>
    <dbReference type="NCBI Taxonomy" id="717606"/>
    <lineage>
        <taxon>Bacteria</taxon>
        <taxon>Bacillati</taxon>
        <taxon>Bacillota</taxon>
        <taxon>Bacilli</taxon>
        <taxon>Bacillales</taxon>
        <taxon>Paenibacillaceae</taxon>
        <taxon>Paenibacillus</taxon>
    </lineage>
</organism>
<dbReference type="InterPro" id="IPR006059">
    <property type="entry name" value="SBP"/>
</dbReference>
<sequence length="417" mass="47414">MNRGKGMRTGVLLLGVMLFVQGCTPAQHVFQEEPVIQSAKPEVAEASRTLHLLTSYSYEEGDAGAFEKSRNVNIQRKLTSRSSVEEILAALDSSNPPDLIELDYGQMSGLINFDTFEDLSMPPYNAVEAANRYFPGLSLERFRSLKNMKLVFMPRSLHAGVTFYRADVLKENGFPSDPEQLGTYMESSERWLQMTRALAKKGKRTMQQPTDPFEIYGFTNGFFRSNGSFVRNTNAYIDALRIARAAYKEQLPLGASIWDAAGQEALRSGELVMFVNGEWATEQLSEWLPKLADKWQITRLPFNQYGIISGWVYAIPKQSKNKEAAWAYMQYQLENEQRYRASLYSSKWYDKLAPVYTTPLDAQASAIWDKEIGWRYTTLMTPERVIETIESTIRSELSDQLSFFAPHDTNGVHLGNQ</sequence>